<dbReference type="KEGG" id="cwo:Cwoe_1288"/>
<dbReference type="HOGENOM" id="CLU_1044736_0_0_11"/>
<proteinExistence type="predicted"/>
<feature type="transmembrane region" description="Helical" evidence="1">
    <location>
        <begin position="29"/>
        <end position="51"/>
    </location>
</feature>
<protein>
    <submittedName>
        <fullName evidence="2">Uncharacterized protein</fullName>
    </submittedName>
</protein>
<keyword evidence="3" id="KW-1185">Reference proteome</keyword>
<dbReference type="EMBL" id="CP001854">
    <property type="protein sequence ID" value="ADB49717.1"/>
    <property type="molecule type" value="Genomic_DNA"/>
</dbReference>
<dbReference type="RefSeq" id="WP_012932768.1">
    <property type="nucleotide sequence ID" value="NC_013739.1"/>
</dbReference>
<dbReference type="STRING" id="469383.Cwoe_1288"/>
<dbReference type="AlphaFoldDB" id="D3FEP3"/>
<keyword evidence="1" id="KW-1133">Transmembrane helix</keyword>
<dbReference type="Proteomes" id="UP000008229">
    <property type="component" value="Chromosome"/>
</dbReference>
<name>D3FEP3_CONWI</name>
<accession>D3FEP3</accession>
<gene>
    <name evidence="2" type="ordered locus">Cwoe_1288</name>
</gene>
<evidence type="ECO:0000256" key="1">
    <source>
        <dbReference type="SAM" id="Phobius"/>
    </source>
</evidence>
<evidence type="ECO:0000313" key="3">
    <source>
        <dbReference type="Proteomes" id="UP000008229"/>
    </source>
</evidence>
<evidence type="ECO:0000313" key="2">
    <source>
        <dbReference type="EMBL" id="ADB49717.1"/>
    </source>
</evidence>
<keyword evidence="1" id="KW-0472">Membrane</keyword>
<organism evidence="2 3">
    <name type="scientific">Conexibacter woesei (strain DSM 14684 / CCUG 47730 / CIP 108061 / JCM 11494 / NBRC 100937 / ID131577)</name>
    <dbReference type="NCBI Taxonomy" id="469383"/>
    <lineage>
        <taxon>Bacteria</taxon>
        <taxon>Bacillati</taxon>
        <taxon>Actinomycetota</taxon>
        <taxon>Thermoleophilia</taxon>
        <taxon>Solirubrobacterales</taxon>
        <taxon>Conexibacteraceae</taxon>
        <taxon>Conexibacter</taxon>
    </lineage>
</organism>
<sequence precursor="true">MNEVLDTIERELMIAVRRSNGRRRRRRSLGMFAAVVLSVGATAGLGVAAVLDTPIERLFSGSTRLAKPDRAPRVDMRLVDAGGLGWTVTTYVPKFGGIAMTTAADGLEVETPATVARNGFTIADGLLRGPLAGAELDVVRSGGRYHYLYAGTVDASATRVVVRIAGERLPATLTSQTISAPVEAPDPDTLTPHGKKVAARVPDEVSVRTFGVTLTPNALVRRRYVRATIVTTLEDGTTHRQRLAPQCVNTSCGLRAPKAAGPGRAG</sequence>
<reference evidence="3" key="2">
    <citation type="submission" date="2010-01" db="EMBL/GenBank/DDBJ databases">
        <title>The complete genome of Conexibacter woesei DSM 14684.</title>
        <authorList>
            <consortium name="US DOE Joint Genome Institute (JGI-PGF)"/>
            <person name="Lucas S."/>
            <person name="Copeland A."/>
            <person name="Lapidus A."/>
            <person name="Glavina del Rio T."/>
            <person name="Dalin E."/>
            <person name="Tice H."/>
            <person name="Bruce D."/>
            <person name="Goodwin L."/>
            <person name="Pitluck S."/>
            <person name="Kyrpides N."/>
            <person name="Mavromatis K."/>
            <person name="Ivanova N."/>
            <person name="Mikhailova N."/>
            <person name="Chertkov O."/>
            <person name="Brettin T."/>
            <person name="Detter J.C."/>
            <person name="Han C."/>
            <person name="Larimer F."/>
            <person name="Land M."/>
            <person name="Hauser L."/>
            <person name="Markowitz V."/>
            <person name="Cheng J.-F."/>
            <person name="Hugenholtz P."/>
            <person name="Woyke T."/>
            <person name="Wu D."/>
            <person name="Pukall R."/>
            <person name="Steenblock K."/>
            <person name="Schneider S."/>
            <person name="Klenk H.-P."/>
            <person name="Eisen J.A."/>
        </authorList>
    </citation>
    <scope>NUCLEOTIDE SEQUENCE [LARGE SCALE GENOMIC DNA]</scope>
    <source>
        <strain evidence="3">DSM 14684 / CIP 108061 / JCM 11494 / NBRC 100937 / ID131577</strain>
    </source>
</reference>
<reference evidence="2 3" key="1">
    <citation type="journal article" date="2010" name="Stand. Genomic Sci.">
        <title>Complete genome sequence of Conexibacter woesei type strain (ID131577).</title>
        <authorList>
            <person name="Pukall R."/>
            <person name="Lapidus A."/>
            <person name="Glavina Del Rio T."/>
            <person name="Copeland A."/>
            <person name="Tice H."/>
            <person name="Cheng J.-F."/>
            <person name="Lucas S."/>
            <person name="Chen F."/>
            <person name="Nolan M."/>
            <person name="Bruce D."/>
            <person name="Goodwin L."/>
            <person name="Pitluck S."/>
            <person name="Mavromatis K."/>
            <person name="Ivanova N."/>
            <person name="Ovchinnikova G."/>
            <person name="Pati A."/>
            <person name="Chen A."/>
            <person name="Palaniappan K."/>
            <person name="Land M."/>
            <person name="Hauser L."/>
            <person name="Chang Y.-J."/>
            <person name="Jeffries C.D."/>
            <person name="Chain P."/>
            <person name="Meincke L."/>
            <person name="Sims D."/>
            <person name="Brettin T."/>
            <person name="Detter J.C."/>
            <person name="Rohde M."/>
            <person name="Goeker M."/>
            <person name="Bristow J."/>
            <person name="Eisen J.A."/>
            <person name="Markowitz V."/>
            <person name="Kyrpides N.C."/>
            <person name="Klenk H.-P."/>
            <person name="Hugenholtz P."/>
        </authorList>
    </citation>
    <scope>NUCLEOTIDE SEQUENCE [LARGE SCALE GENOMIC DNA]</scope>
    <source>
        <strain evidence="3">DSM 14684 / CIP 108061 / JCM 11494 / NBRC 100937 / ID131577</strain>
    </source>
</reference>
<keyword evidence="1" id="KW-0812">Transmembrane</keyword>